<protein>
    <submittedName>
        <fullName evidence="2">Uncharacterized protein</fullName>
    </submittedName>
</protein>
<sequence>MNKIDGGDCGCNSKITGGGGIPPLADMSNDPQRFQESVRMNRNINGGKRKMRKSKTSKKKRSHKRRSTHRKIKRRKSRKMRGGNVNSPAYTDGIAFSTGSLSGSFIGSNILSGAGNASMNPSMSNFQERPFI</sequence>
<reference evidence="2" key="1">
    <citation type="journal article" date="2020" name="Nature">
        <title>Giant virus diversity and host interactions through global metagenomics.</title>
        <authorList>
            <person name="Schulz F."/>
            <person name="Roux S."/>
            <person name="Paez-Espino D."/>
            <person name="Jungbluth S."/>
            <person name="Walsh D.A."/>
            <person name="Denef V.J."/>
            <person name="McMahon K.D."/>
            <person name="Konstantinidis K.T."/>
            <person name="Eloe-Fadrosh E.A."/>
            <person name="Kyrpides N.C."/>
            <person name="Woyke T."/>
        </authorList>
    </citation>
    <scope>NUCLEOTIDE SEQUENCE</scope>
    <source>
        <strain evidence="2">GVMAG-M-3300023174-92</strain>
    </source>
</reference>
<proteinExistence type="predicted"/>
<evidence type="ECO:0000313" key="2">
    <source>
        <dbReference type="EMBL" id="QHT21350.1"/>
    </source>
</evidence>
<accession>A0A6C0DYE4</accession>
<feature type="compositionally biased region" description="Polar residues" evidence="1">
    <location>
        <begin position="29"/>
        <end position="44"/>
    </location>
</feature>
<evidence type="ECO:0000256" key="1">
    <source>
        <dbReference type="SAM" id="MobiDB-lite"/>
    </source>
</evidence>
<dbReference type="AlphaFoldDB" id="A0A6C0DYE4"/>
<dbReference type="EMBL" id="MN739690">
    <property type="protein sequence ID" value="QHT21350.1"/>
    <property type="molecule type" value="Genomic_DNA"/>
</dbReference>
<organism evidence="2">
    <name type="scientific">viral metagenome</name>
    <dbReference type="NCBI Taxonomy" id="1070528"/>
    <lineage>
        <taxon>unclassified sequences</taxon>
        <taxon>metagenomes</taxon>
        <taxon>organismal metagenomes</taxon>
    </lineage>
</organism>
<feature type="region of interest" description="Disordered" evidence="1">
    <location>
        <begin position="1"/>
        <end position="90"/>
    </location>
</feature>
<feature type="compositionally biased region" description="Basic residues" evidence="1">
    <location>
        <begin position="47"/>
        <end position="81"/>
    </location>
</feature>
<name>A0A6C0DYE4_9ZZZZ</name>